<comment type="caution">
    <text evidence="1">The sequence shown here is derived from an EMBL/GenBank/DDBJ whole genome shotgun (WGS) entry which is preliminary data.</text>
</comment>
<evidence type="ECO:0000313" key="1">
    <source>
        <dbReference type="EMBL" id="CAG8980393.1"/>
    </source>
</evidence>
<protein>
    <submittedName>
        <fullName evidence="1">Uncharacterized protein</fullName>
    </submittedName>
</protein>
<organism evidence="1 2">
    <name type="scientific">Hymenoscyphus albidus</name>
    <dbReference type="NCBI Taxonomy" id="595503"/>
    <lineage>
        <taxon>Eukaryota</taxon>
        <taxon>Fungi</taxon>
        <taxon>Dikarya</taxon>
        <taxon>Ascomycota</taxon>
        <taxon>Pezizomycotina</taxon>
        <taxon>Leotiomycetes</taxon>
        <taxon>Helotiales</taxon>
        <taxon>Helotiaceae</taxon>
        <taxon>Hymenoscyphus</taxon>
    </lineage>
</organism>
<sequence>MNAQTVAKPDPSEIKKVQLCQVIDLNATLAPSHPRALKDLGLSLAKTKGLKSKTYCASELPTLLEKLLISEEERTADGGLGVFGHGPPFADYLITVEAFLADSVDWLVVSSVAPSTGGSMIMEDWQLRLEKLEKWLMSPAKSASGRWEHFSHARVGDRKDPLGYVTFEASIS</sequence>
<keyword evidence="2" id="KW-1185">Reference proteome</keyword>
<proteinExistence type="predicted"/>
<dbReference type="AlphaFoldDB" id="A0A9N9LTE0"/>
<evidence type="ECO:0000313" key="2">
    <source>
        <dbReference type="Proteomes" id="UP000701801"/>
    </source>
</evidence>
<gene>
    <name evidence="1" type="ORF">HYALB_00003957</name>
</gene>
<dbReference type="Proteomes" id="UP000701801">
    <property type="component" value="Unassembled WGS sequence"/>
</dbReference>
<reference evidence="1" key="1">
    <citation type="submission" date="2021-07" db="EMBL/GenBank/DDBJ databases">
        <authorList>
            <person name="Durling M."/>
        </authorList>
    </citation>
    <scope>NUCLEOTIDE SEQUENCE</scope>
</reference>
<dbReference type="EMBL" id="CAJVRM010000385">
    <property type="protein sequence ID" value="CAG8980393.1"/>
    <property type="molecule type" value="Genomic_DNA"/>
</dbReference>
<name>A0A9N9LTE0_9HELO</name>
<accession>A0A9N9LTE0</accession>